<dbReference type="InterPro" id="IPR001845">
    <property type="entry name" value="HTH_ArsR_DNA-bd_dom"/>
</dbReference>
<keyword evidence="3" id="KW-0804">Transcription</keyword>
<sequence>MRSENRAEEPTADQVRVAVDTFRLLADQTRVRLLWALADGDELDVGTLAEIAGTTQPATSQHLAKLRLAGAVDVRKDGRRALYSIRGVHLRRVIAEGLFHADHTLTGAPPHN</sequence>
<dbReference type="InterPro" id="IPR036388">
    <property type="entry name" value="WH-like_DNA-bd_sf"/>
</dbReference>
<dbReference type="SUPFAM" id="SSF46785">
    <property type="entry name" value="Winged helix' DNA-binding domain"/>
    <property type="match status" value="1"/>
</dbReference>
<dbReference type="Pfam" id="PF01022">
    <property type="entry name" value="HTH_5"/>
    <property type="match status" value="1"/>
</dbReference>
<dbReference type="GO" id="GO:0003677">
    <property type="term" value="F:DNA binding"/>
    <property type="evidence" value="ECO:0007669"/>
    <property type="project" value="UniProtKB-KW"/>
</dbReference>
<organism evidence="5 6">
    <name type="scientific">Kribbella antiqua</name>
    <dbReference type="NCBI Taxonomy" id="2512217"/>
    <lineage>
        <taxon>Bacteria</taxon>
        <taxon>Bacillati</taxon>
        <taxon>Actinomycetota</taxon>
        <taxon>Actinomycetes</taxon>
        <taxon>Propionibacteriales</taxon>
        <taxon>Kribbellaceae</taxon>
        <taxon>Kribbella</taxon>
    </lineage>
</organism>
<evidence type="ECO:0000259" key="4">
    <source>
        <dbReference type="PROSITE" id="PS50987"/>
    </source>
</evidence>
<dbReference type="Gene3D" id="1.10.10.10">
    <property type="entry name" value="Winged helix-like DNA-binding domain superfamily/Winged helix DNA-binding domain"/>
    <property type="match status" value="1"/>
</dbReference>
<gene>
    <name evidence="5" type="ORF">EV646_101241</name>
</gene>
<dbReference type="AlphaFoldDB" id="A0A4R2J326"/>
<dbReference type="InterPro" id="IPR051011">
    <property type="entry name" value="Metal_resp_trans_reg"/>
</dbReference>
<dbReference type="SMART" id="SM00418">
    <property type="entry name" value="HTH_ARSR"/>
    <property type="match status" value="1"/>
</dbReference>
<comment type="caution">
    <text evidence="5">The sequence shown here is derived from an EMBL/GenBank/DDBJ whole genome shotgun (WGS) entry which is preliminary data.</text>
</comment>
<dbReference type="GO" id="GO:0003700">
    <property type="term" value="F:DNA-binding transcription factor activity"/>
    <property type="evidence" value="ECO:0007669"/>
    <property type="project" value="InterPro"/>
</dbReference>
<dbReference type="EMBL" id="SLWR01000001">
    <property type="protein sequence ID" value="TCO51258.1"/>
    <property type="molecule type" value="Genomic_DNA"/>
</dbReference>
<dbReference type="InterPro" id="IPR011991">
    <property type="entry name" value="ArsR-like_HTH"/>
</dbReference>
<dbReference type="PRINTS" id="PR00778">
    <property type="entry name" value="HTHARSR"/>
</dbReference>
<keyword evidence="1" id="KW-0805">Transcription regulation</keyword>
<proteinExistence type="predicted"/>
<name>A0A4R2J326_9ACTN</name>
<reference evidence="5 6" key="1">
    <citation type="journal article" date="2015" name="Stand. Genomic Sci.">
        <title>Genomic Encyclopedia of Bacterial and Archaeal Type Strains, Phase III: the genomes of soil and plant-associated and newly described type strains.</title>
        <authorList>
            <person name="Whitman W.B."/>
            <person name="Woyke T."/>
            <person name="Klenk H.P."/>
            <person name="Zhou Y."/>
            <person name="Lilburn T.G."/>
            <person name="Beck B.J."/>
            <person name="De Vos P."/>
            <person name="Vandamme P."/>
            <person name="Eisen J.A."/>
            <person name="Garrity G."/>
            <person name="Hugenholtz P."/>
            <person name="Kyrpides N.C."/>
        </authorList>
    </citation>
    <scope>NUCLEOTIDE SEQUENCE [LARGE SCALE GENOMIC DNA]</scope>
    <source>
        <strain evidence="5 6">VKM Ac-2541</strain>
    </source>
</reference>
<keyword evidence="6" id="KW-1185">Reference proteome</keyword>
<evidence type="ECO:0000256" key="2">
    <source>
        <dbReference type="ARBA" id="ARBA00023125"/>
    </source>
</evidence>
<dbReference type="Proteomes" id="UP000295573">
    <property type="component" value="Unassembled WGS sequence"/>
</dbReference>
<keyword evidence="2 5" id="KW-0238">DNA-binding</keyword>
<dbReference type="NCBIfam" id="NF033788">
    <property type="entry name" value="HTH_metalloreg"/>
    <property type="match status" value="1"/>
</dbReference>
<dbReference type="CDD" id="cd00090">
    <property type="entry name" value="HTH_ARSR"/>
    <property type="match status" value="1"/>
</dbReference>
<accession>A0A4R2J326</accession>
<dbReference type="RefSeq" id="WP_199236736.1">
    <property type="nucleotide sequence ID" value="NZ_SLWR01000001.1"/>
</dbReference>
<evidence type="ECO:0000256" key="1">
    <source>
        <dbReference type="ARBA" id="ARBA00023015"/>
    </source>
</evidence>
<protein>
    <submittedName>
        <fullName evidence="5">DNA-binding transcriptional ArsR family regulator</fullName>
    </submittedName>
</protein>
<evidence type="ECO:0000313" key="6">
    <source>
        <dbReference type="Proteomes" id="UP000295573"/>
    </source>
</evidence>
<dbReference type="InterPro" id="IPR036390">
    <property type="entry name" value="WH_DNA-bd_sf"/>
</dbReference>
<dbReference type="PANTHER" id="PTHR43132:SF8">
    <property type="entry name" value="HTH-TYPE TRANSCRIPTIONAL REGULATOR KMTR"/>
    <property type="match status" value="1"/>
</dbReference>
<evidence type="ECO:0000256" key="3">
    <source>
        <dbReference type="ARBA" id="ARBA00023163"/>
    </source>
</evidence>
<feature type="domain" description="HTH arsR-type" evidence="4">
    <location>
        <begin position="10"/>
        <end position="105"/>
    </location>
</feature>
<dbReference type="PROSITE" id="PS50987">
    <property type="entry name" value="HTH_ARSR_2"/>
    <property type="match status" value="1"/>
</dbReference>
<evidence type="ECO:0000313" key="5">
    <source>
        <dbReference type="EMBL" id="TCO51258.1"/>
    </source>
</evidence>
<dbReference type="PANTHER" id="PTHR43132">
    <property type="entry name" value="ARSENICAL RESISTANCE OPERON REPRESSOR ARSR-RELATED"/>
    <property type="match status" value="1"/>
</dbReference>